<evidence type="ECO:0000313" key="1">
    <source>
        <dbReference type="EMBL" id="EKG10322.1"/>
    </source>
</evidence>
<dbReference type="OrthoDB" id="3945211at2759"/>
<organism evidence="1 2">
    <name type="scientific">Macrophomina phaseolina (strain MS6)</name>
    <name type="common">Charcoal rot fungus</name>
    <dbReference type="NCBI Taxonomy" id="1126212"/>
    <lineage>
        <taxon>Eukaryota</taxon>
        <taxon>Fungi</taxon>
        <taxon>Dikarya</taxon>
        <taxon>Ascomycota</taxon>
        <taxon>Pezizomycotina</taxon>
        <taxon>Dothideomycetes</taxon>
        <taxon>Dothideomycetes incertae sedis</taxon>
        <taxon>Botryosphaeriales</taxon>
        <taxon>Botryosphaeriaceae</taxon>
        <taxon>Macrophomina</taxon>
    </lineage>
</organism>
<evidence type="ECO:0000313" key="2">
    <source>
        <dbReference type="Proteomes" id="UP000007129"/>
    </source>
</evidence>
<comment type="caution">
    <text evidence="1">The sequence shown here is derived from an EMBL/GenBank/DDBJ whole genome shotgun (WGS) entry which is preliminary data.</text>
</comment>
<name>K2RBQ1_MACPH</name>
<dbReference type="Proteomes" id="UP000007129">
    <property type="component" value="Unassembled WGS sequence"/>
</dbReference>
<proteinExistence type="predicted"/>
<dbReference type="AlphaFoldDB" id="K2RBQ1"/>
<dbReference type="HOGENOM" id="CLU_2320852_0_0_1"/>
<sequence>MVGYEFDWEVFVDRTRVEAQAGVDFVNFPHHVGSTKTALALTRLAYWCDLHDAGKGLGHEIVALNNCLDWTRIGLARKAEEDEVIRKLRIDLGWAKFQL</sequence>
<dbReference type="VEuPathDB" id="FungiDB:MPH_12603"/>
<accession>K2RBQ1</accession>
<reference evidence="1 2" key="1">
    <citation type="journal article" date="2012" name="BMC Genomics">
        <title>Tools to kill: Genome of one of the most destructive plant pathogenic fungi Macrophomina phaseolina.</title>
        <authorList>
            <person name="Islam M.S."/>
            <person name="Haque M.S."/>
            <person name="Islam M.M."/>
            <person name="Emdad E.M."/>
            <person name="Halim A."/>
            <person name="Hossen Q.M.M."/>
            <person name="Hossain M.Z."/>
            <person name="Ahmed B."/>
            <person name="Rahim S."/>
            <person name="Rahman M.S."/>
            <person name="Alam M.M."/>
            <person name="Hou S."/>
            <person name="Wan X."/>
            <person name="Saito J.A."/>
            <person name="Alam M."/>
        </authorList>
    </citation>
    <scope>NUCLEOTIDE SEQUENCE [LARGE SCALE GENOMIC DNA]</scope>
    <source>
        <strain evidence="1 2">MS6</strain>
    </source>
</reference>
<dbReference type="EMBL" id="AHHD01000523">
    <property type="protein sequence ID" value="EKG10322.1"/>
    <property type="molecule type" value="Genomic_DNA"/>
</dbReference>
<protein>
    <submittedName>
        <fullName evidence="1">Uncharacterized protein</fullName>
    </submittedName>
</protein>
<gene>
    <name evidence="1" type="ORF">MPH_12603</name>
</gene>
<dbReference type="InParanoid" id="K2RBQ1"/>